<dbReference type="EMBL" id="CVRR01000033">
    <property type="protein sequence ID" value="CRL40354.1"/>
    <property type="molecule type" value="Genomic_DNA"/>
</dbReference>
<dbReference type="Proteomes" id="UP000049979">
    <property type="component" value="Unassembled WGS sequence"/>
</dbReference>
<dbReference type="Gene3D" id="3.60.15.10">
    <property type="entry name" value="Ribonuclease Z/Hydroxyacylglutathione hydrolase-like"/>
    <property type="match status" value="1"/>
</dbReference>
<accession>A0A0M6WSY5</accession>
<dbReference type="STRING" id="301302.ERS852420_02113"/>
<evidence type="ECO:0000259" key="1">
    <source>
        <dbReference type="SMART" id="SM00849"/>
    </source>
</evidence>
<dbReference type="SMART" id="SM00849">
    <property type="entry name" value="Lactamase_B"/>
    <property type="match status" value="1"/>
</dbReference>
<dbReference type="InterPro" id="IPR036866">
    <property type="entry name" value="RibonucZ/Hydroxyglut_hydro"/>
</dbReference>
<sequence length="267" mass="29456">MLELCSIASGSSGNCICVGSDDHHVLIDAGISGKRIENGLNEVDLKSQDMDGILVTHEHLDHIAGLGVMARRYGLPMYATAGTIEAIKNTPSVGKIDPELFHEIVPQEDFVIGDLTITPIHISHDAADPVAYRIKKGNRTFAVVTDLGNYDDEIVQQLQGLDTLLLEANHDIHMLETGVYPYPLKRRIMGNRGHLSNERSGQLLCELLHDKFGTVVLGHLSKENNYEELAYEAVRLEVTMGDNPYKADDFPMYVAKRNAVSPVIRAE</sequence>
<proteinExistence type="predicted"/>
<dbReference type="RefSeq" id="WP_055068227.1">
    <property type="nucleotide sequence ID" value="NZ_CP173697.1"/>
</dbReference>
<dbReference type="OrthoDB" id="9781189at2"/>
<reference evidence="3" key="1">
    <citation type="submission" date="2015-05" db="EMBL/GenBank/DDBJ databases">
        <authorList>
            <consortium name="Pathogen Informatics"/>
        </authorList>
    </citation>
    <scope>NUCLEOTIDE SEQUENCE [LARGE SCALE GENOMIC DNA]</scope>
    <source>
        <strain evidence="3">M72</strain>
    </source>
</reference>
<dbReference type="SUPFAM" id="SSF56281">
    <property type="entry name" value="Metallo-hydrolase/oxidoreductase"/>
    <property type="match status" value="1"/>
</dbReference>
<dbReference type="InterPro" id="IPR001279">
    <property type="entry name" value="Metallo-B-lactamas"/>
</dbReference>
<dbReference type="Pfam" id="PF12706">
    <property type="entry name" value="Lactamase_B_2"/>
    <property type="match status" value="1"/>
</dbReference>
<dbReference type="PANTHER" id="PTHR47619">
    <property type="entry name" value="METALLO-HYDROLASE YYCJ-RELATED"/>
    <property type="match status" value="1"/>
</dbReference>
<dbReference type="PANTHER" id="PTHR47619:SF1">
    <property type="entry name" value="EXODEOXYRIBONUCLEASE WALJ"/>
    <property type="match status" value="1"/>
</dbReference>
<dbReference type="AlphaFoldDB" id="A0A0M6WSY5"/>
<evidence type="ECO:0000313" key="3">
    <source>
        <dbReference type="Proteomes" id="UP000049979"/>
    </source>
</evidence>
<name>A0A0M6WSY5_9FIRM</name>
<organism evidence="2 3">
    <name type="scientific">Roseburia faecis</name>
    <dbReference type="NCBI Taxonomy" id="301302"/>
    <lineage>
        <taxon>Bacteria</taxon>
        <taxon>Bacillati</taxon>
        <taxon>Bacillota</taxon>
        <taxon>Clostridia</taxon>
        <taxon>Lachnospirales</taxon>
        <taxon>Lachnospiraceae</taxon>
        <taxon>Roseburia</taxon>
    </lineage>
</organism>
<dbReference type="InterPro" id="IPR052533">
    <property type="entry name" value="WalJ/YycJ-like"/>
</dbReference>
<gene>
    <name evidence="2" type="ORF">M72_09221</name>
</gene>
<keyword evidence="3" id="KW-1185">Reference proteome</keyword>
<evidence type="ECO:0000313" key="2">
    <source>
        <dbReference type="EMBL" id="CRL40354.1"/>
    </source>
</evidence>
<feature type="domain" description="Metallo-beta-lactamase" evidence="1">
    <location>
        <begin position="12"/>
        <end position="194"/>
    </location>
</feature>
<protein>
    <recommendedName>
        <fullName evidence="1">Metallo-beta-lactamase domain-containing protein</fullName>
    </recommendedName>
</protein>